<dbReference type="AlphaFoldDB" id="A0A4Z2G902"/>
<dbReference type="EMBL" id="SRLO01000654">
    <property type="protein sequence ID" value="TNN49505.1"/>
    <property type="molecule type" value="Genomic_DNA"/>
</dbReference>
<feature type="region of interest" description="Disordered" evidence="1">
    <location>
        <begin position="75"/>
        <end position="105"/>
    </location>
</feature>
<reference evidence="2 3" key="1">
    <citation type="submission" date="2019-03" db="EMBL/GenBank/DDBJ databases">
        <title>First draft genome of Liparis tanakae, snailfish: a comprehensive survey of snailfish specific genes.</title>
        <authorList>
            <person name="Kim W."/>
            <person name="Song I."/>
            <person name="Jeong J.-H."/>
            <person name="Kim D."/>
            <person name="Kim S."/>
            <person name="Ryu S."/>
            <person name="Song J.Y."/>
            <person name="Lee S.K."/>
        </authorList>
    </citation>
    <scope>NUCLEOTIDE SEQUENCE [LARGE SCALE GENOMIC DNA]</scope>
    <source>
        <tissue evidence="2">Muscle</tissue>
    </source>
</reference>
<keyword evidence="3" id="KW-1185">Reference proteome</keyword>
<gene>
    <name evidence="2" type="ORF">EYF80_040299</name>
</gene>
<name>A0A4Z2G902_9TELE</name>
<evidence type="ECO:0000313" key="2">
    <source>
        <dbReference type="EMBL" id="TNN49505.1"/>
    </source>
</evidence>
<accession>A0A4Z2G902</accession>
<protein>
    <submittedName>
        <fullName evidence="2">Uncharacterized protein</fullName>
    </submittedName>
</protein>
<dbReference type="Proteomes" id="UP000314294">
    <property type="component" value="Unassembled WGS sequence"/>
</dbReference>
<evidence type="ECO:0000256" key="1">
    <source>
        <dbReference type="SAM" id="MobiDB-lite"/>
    </source>
</evidence>
<evidence type="ECO:0000313" key="3">
    <source>
        <dbReference type="Proteomes" id="UP000314294"/>
    </source>
</evidence>
<sequence length="105" mass="11716">MYSGTEETMHFLGLQETIPRKPSRLTSFMGRLLLDHAVSRRPPAQHSSRTEIPRAPKECRLTFGWGGKTKREKRMAVGGPASSPGSLQIHSAPHMVWISTAEPHK</sequence>
<organism evidence="2 3">
    <name type="scientific">Liparis tanakae</name>
    <name type="common">Tanaka's snailfish</name>
    <dbReference type="NCBI Taxonomy" id="230148"/>
    <lineage>
        <taxon>Eukaryota</taxon>
        <taxon>Metazoa</taxon>
        <taxon>Chordata</taxon>
        <taxon>Craniata</taxon>
        <taxon>Vertebrata</taxon>
        <taxon>Euteleostomi</taxon>
        <taxon>Actinopterygii</taxon>
        <taxon>Neopterygii</taxon>
        <taxon>Teleostei</taxon>
        <taxon>Neoteleostei</taxon>
        <taxon>Acanthomorphata</taxon>
        <taxon>Eupercaria</taxon>
        <taxon>Perciformes</taxon>
        <taxon>Cottioidei</taxon>
        <taxon>Cottales</taxon>
        <taxon>Liparidae</taxon>
        <taxon>Liparis</taxon>
    </lineage>
</organism>
<comment type="caution">
    <text evidence="2">The sequence shown here is derived from an EMBL/GenBank/DDBJ whole genome shotgun (WGS) entry which is preliminary data.</text>
</comment>
<proteinExistence type="predicted"/>